<accession>A0ACC9D0U7</accession>
<evidence type="ECO:0000313" key="1">
    <source>
        <dbReference type="EMBL" id="PDX61559.1"/>
    </source>
</evidence>
<proteinExistence type="predicted"/>
<dbReference type="Proteomes" id="UP000220959">
    <property type="component" value="Unassembled WGS sequence"/>
</dbReference>
<evidence type="ECO:0000313" key="2">
    <source>
        <dbReference type="Proteomes" id="UP000220959"/>
    </source>
</evidence>
<keyword evidence="2" id="KW-1185">Reference proteome</keyword>
<dbReference type="EMBL" id="NMTR01000014">
    <property type="protein sequence ID" value="PDX61559.1"/>
    <property type="molecule type" value="Genomic_DNA"/>
</dbReference>
<sequence length="462" mass="49304">MDYKHAAQQVLDCIGGKENIVSAAHCATRLRLVIADNSKVNKQELENAEGAKGVFEAQGQLQIIFGTGTVNKVYDEFIQLAGIEGGTKEEVKQAAAAKAPWYQRAIKTLGDIFVPIIPAIVASGFLMGIMEALNFMVNNGFLNIDTTGSVYVFAKLFSNTAYTFLPILIAYSAAKVFGGNPYLGAVIGMIMIHPDLQNAWTVSNGVNVMQPVFGGLYSVPLVGYQGHVIPVIIAVWLMCQIEKRLHKVVPAMFDLFVTPLVSVFVTGYLTLAAIGPVFTKLENSIITGVQALITMPYGIGSFIMGGLYAITVVAGIHHMYTLIDLGQLARYGYTYWLPLASAANVAQGGAALAVALKTKDTKVKSMALPSALSACMGITEPAIFGVNLRYFKPFLGGLLGGACGALYASIVGLGATGTGVTGVFGILLHLHMPLQYIIMMAISFGVSFAVTWVIWKPEEVKA</sequence>
<gene>
    <name evidence="1" type="ORF">CGS49_06065</name>
</gene>
<name>A0ACC9D0U7_9FIRM</name>
<reference evidence="1 2" key="1">
    <citation type="journal article" date="2017" name="Front. Microbiol.">
        <title>New Insights into the Diversity of the Genus Faecalibacterium.</title>
        <authorList>
            <person name="Benevides L."/>
            <person name="Burman S."/>
            <person name="Martin R."/>
            <person name="Robert V."/>
            <person name="Thomas M."/>
            <person name="Miquel S."/>
            <person name="Chain F."/>
            <person name="Sokol H."/>
            <person name="Bermudez-Humaran L.G."/>
            <person name="Morrison M."/>
            <person name="Langella P."/>
            <person name="Azevedo V.A."/>
            <person name="Chatel J.M."/>
            <person name="Soares S."/>
        </authorList>
    </citation>
    <scope>NUCLEOTIDE SEQUENCE [LARGE SCALE GENOMIC DNA]</scope>
    <source>
        <strain evidence="2">CNCM I-4541</strain>
    </source>
</reference>
<protein>
    <submittedName>
        <fullName evidence="1">PTS beta-glucoside transporter subunit EIIBCA</fullName>
    </submittedName>
</protein>
<comment type="caution">
    <text evidence="1">The sequence shown here is derived from an EMBL/GenBank/DDBJ whole genome shotgun (WGS) entry which is preliminary data.</text>
</comment>
<organism evidence="1 2">
    <name type="scientific">Faecalibacterium langellae</name>
    <dbReference type="NCBI Taxonomy" id="3435293"/>
    <lineage>
        <taxon>Bacteria</taxon>
        <taxon>Bacillati</taxon>
        <taxon>Bacillota</taxon>
        <taxon>Clostridia</taxon>
        <taxon>Eubacteriales</taxon>
        <taxon>Oscillospiraceae</taxon>
        <taxon>Faecalibacterium</taxon>
    </lineage>
</organism>